<keyword evidence="6" id="KW-0539">Nucleus</keyword>
<dbReference type="STRING" id="1206466.K0KHE4"/>
<evidence type="ECO:0000256" key="5">
    <source>
        <dbReference type="ARBA" id="ARBA00023163"/>
    </source>
</evidence>
<dbReference type="CDD" id="cd00067">
    <property type="entry name" value="GAL4"/>
    <property type="match status" value="1"/>
</dbReference>
<dbReference type="Pfam" id="PF00172">
    <property type="entry name" value="Zn_clus"/>
    <property type="match status" value="1"/>
</dbReference>
<dbReference type="SUPFAM" id="SSF57701">
    <property type="entry name" value="Zn2/Cys6 DNA-binding domain"/>
    <property type="match status" value="1"/>
</dbReference>
<feature type="domain" description="Zn(2)-C6 fungal-type" evidence="8">
    <location>
        <begin position="20"/>
        <end position="52"/>
    </location>
</feature>
<dbReference type="FunCoup" id="K0KHE4">
    <property type="interactions" value="1516"/>
</dbReference>
<dbReference type="Proteomes" id="UP000009328">
    <property type="component" value="Unassembled WGS sequence"/>
</dbReference>
<proteinExistence type="predicted"/>
<dbReference type="SMART" id="SM00066">
    <property type="entry name" value="GAL4"/>
    <property type="match status" value="1"/>
</dbReference>
<name>K0KHE4_WICCF</name>
<organism evidence="9 10">
    <name type="scientific">Wickerhamomyces ciferrii (strain ATCC 14091 / BCRC 22168 / CBS 111 / JCM 3599 / NBRC 0793 / NRRL Y-1031 F-60-10)</name>
    <name type="common">Yeast</name>
    <name type="synonym">Pichia ciferrii</name>
    <dbReference type="NCBI Taxonomy" id="1206466"/>
    <lineage>
        <taxon>Eukaryota</taxon>
        <taxon>Fungi</taxon>
        <taxon>Dikarya</taxon>
        <taxon>Ascomycota</taxon>
        <taxon>Saccharomycotina</taxon>
        <taxon>Saccharomycetes</taxon>
        <taxon>Phaffomycetales</taxon>
        <taxon>Wickerhamomycetaceae</taxon>
        <taxon>Wickerhamomyces</taxon>
    </lineage>
</organism>
<dbReference type="EMBL" id="CAIF01000044">
    <property type="protein sequence ID" value="CCH42431.1"/>
    <property type="molecule type" value="Genomic_DNA"/>
</dbReference>
<keyword evidence="10" id="KW-1185">Reference proteome</keyword>
<keyword evidence="3" id="KW-0805">Transcription regulation</keyword>
<dbReference type="GO" id="GO:0008270">
    <property type="term" value="F:zinc ion binding"/>
    <property type="evidence" value="ECO:0007669"/>
    <property type="project" value="InterPro"/>
</dbReference>
<dbReference type="PROSITE" id="PS50048">
    <property type="entry name" value="ZN2_CY6_FUNGAL_2"/>
    <property type="match status" value="1"/>
</dbReference>
<keyword evidence="2" id="KW-0862">Zinc</keyword>
<accession>K0KHE4</accession>
<dbReference type="GO" id="GO:0045944">
    <property type="term" value="P:positive regulation of transcription by RNA polymerase II"/>
    <property type="evidence" value="ECO:0007669"/>
    <property type="project" value="TreeGrafter"/>
</dbReference>
<dbReference type="HOGENOM" id="CLU_330444_0_0_1"/>
<evidence type="ECO:0000313" key="9">
    <source>
        <dbReference type="EMBL" id="CCH42431.1"/>
    </source>
</evidence>
<dbReference type="GO" id="GO:0006351">
    <property type="term" value="P:DNA-templated transcription"/>
    <property type="evidence" value="ECO:0007669"/>
    <property type="project" value="InterPro"/>
</dbReference>
<dbReference type="InterPro" id="IPR001138">
    <property type="entry name" value="Zn2Cys6_DnaBD"/>
</dbReference>
<dbReference type="PANTHER" id="PTHR31069:SF12">
    <property type="entry name" value="TRANSCRIPTION FACTOR DOMAIN-CONTAINING PROTEIN"/>
    <property type="match status" value="1"/>
</dbReference>
<protein>
    <recommendedName>
        <fullName evidence="8">Zn(2)-C6 fungal-type domain-containing protein</fullName>
    </recommendedName>
</protein>
<dbReference type="PANTHER" id="PTHR31069">
    <property type="entry name" value="OLEATE-ACTIVATED TRANSCRIPTION FACTOR 1-RELATED"/>
    <property type="match status" value="1"/>
</dbReference>
<dbReference type="InterPro" id="IPR050675">
    <property type="entry name" value="OAF3"/>
</dbReference>
<keyword evidence="5" id="KW-0804">Transcription</keyword>
<dbReference type="Gene3D" id="4.10.240.10">
    <property type="entry name" value="Zn(2)-C6 fungal-type DNA-binding domain"/>
    <property type="match status" value="1"/>
</dbReference>
<evidence type="ECO:0000256" key="1">
    <source>
        <dbReference type="ARBA" id="ARBA00022723"/>
    </source>
</evidence>
<comment type="caution">
    <text evidence="9">The sequence shown here is derived from an EMBL/GenBank/DDBJ whole genome shotgun (WGS) entry which is preliminary data.</text>
</comment>
<dbReference type="Pfam" id="PF04082">
    <property type="entry name" value="Fungal_trans"/>
    <property type="match status" value="1"/>
</dbReference>
<evidence type="ECO:0000259" key="8">
    <source>
        <dbReference type="PROSITE" id="PS50048"/>
    </source>
</evidence>
<dbReference type="GO" id="GO:0000978">
    <property type="term" value="F:RNA polymerase II cis-regulatory region sequence-specific DNA binding"/>
    <property type="evidence" value="ECO:0007669"/>
    <property type="project" value="TreeGrafter"/>
</dbReference>
<evidence type="ECO:0000256" key="4">
    <source>
        <dbReference type="ARBA" id="ARBA00023125"/>
    </source>
</evidence>
<evidence type="ECO:0000256" key="3">
    <source>
        <dbReference type="ARBA" id="ARBA00023015"/>
    </source>
</evidence>
<keyword evidence="1" id="KW-0479">Metal-binding</keyword>
<keyword evidence="4" id="KW-0238">DNA-binding</keyword>
<feature type="region of interest" description="Disordered" evidence="7">
    <location>
        <begin position="89"/>
        <end position="142"/>
    </location>
</feature>
<dbReference type="CDD" id="cd12148">
    <property type="entry name" value="fungal_TF_MHR"/>
    <property type="match status" value="1"/>
</dbReference>
<gene>
    <name evidence="9" type="ORF">BN7_1976</name>
</gene>
<sequence length="871" mass="100095">MTEPHTLSLSGVKRARVAKSCTICRQKKIKCDKVKPSCGNCSKRDRSHLCKYEDPEWNINVPGGGSKAGNGNGKFGEHFAKVRDNLIQLDGGDDTSGHGGVEDHNRSNNQINSENNIYQIPRNNSNYSQYSNPSNGSLSSTTQSIDEPILNFYKKNYGSPRMMTQGVLNWVTLLKKDIYLNAVFESSRSEKVLISVKPKNNTNHEKEFISKYKTQLYLDVDLKSSPLEIPKFANKDLITCIKSCLSDLKLVWILVDLFFGSELYCFLPLFDKNEFKSQLSEIIGPRSDSELNNDDKTSSIKITKRLELSTIGSLLVIMRFSSLSLYNALRFDKNDLTSTELYIYEHPIKKNFISLAQKCFSEVHEFREANLKIFQLDLLIRYYSLISPEDCDCLLLSCTQAMGPLIHSAMINGLNRDPKIAHPEHPNPNLLRRLWYKVLYLDYYQVISTGVPPMINDRFFDTIPPVLNTDSSALDYFIDEKINERNKLHEFLKPLLNLILDVKEPPTLNKVIFMLKPLENYVYGYSKIDSIMGMSSDTLLQRVNKIGKINCFVDTVSLLYMIYYHFYLYHNENQEFKESFHYLIEMIKLMSFCTPLARFLMDEKHGGFEFDLKTHFGIPMFVIPRIELHLHKCIQLLFSILARIKDMKMNHLKNRYIIDDAKIKVLNDISDSSLKVACSILKSFANISDTYYHSWSMQKMHEFIIKGVLKNDYSGYFDPDKAKVIDERFLNCLNQSRDNDGIFNRYSIENLKILDQYINELGLTFKDTARNTPSSASSVDTSFNNLNNPTNDLIWLKQFQIETSGSCSNDYWGLPSTTNNTNSNLSNDPNNDNNNNNIPSIDDSNIINESILNEGVDLFDLDRFFYQAYGA</sequence>
<evidence type="ECO:0000256" key="2">
    <source>
        <dbReference type="ARBA" id="ARBA00022833"/>
    </source>
</evidence>
<dbReference type="PROSITE" id="PS00463">
    <property type="entry name" value="ZN2_CY6_FUNGAL_1"/>
    <property type="match status" value="1"/>
</dbReference>
<dbReference type="InParanoid" id="K0KHE4"/>
<dbReference type="InterPro" id="IPR036864">
    <property type="entry name" value="Zn2-C6_fun-type_DNA-bd_sf"/>
</dbReference>
<evidence type="ECO:0000256" key="6">
    <source>
        <dbReference type="ARBA" id="ARBA00023242"/>
    </source>
</evidence>
<evidence type="ECO:0000256" key="7">
    <source>
        <dbReference type="SAM" id="MobiDB-lite"/>
    </source>
</evidence>
<dbReference type="GO" id="GO:0000981">
    <property type="term" value="F:DNA-binding transcription factor activity, RNA polymerase II-specific"/>
    <property type="evidence" value="ECO:0007669"/>
    <property type="project" value="InterPro"/>
</dbReference>
<feature type="compositionally biased region" description="Low complexity" evidence="7">
    <location>
        <begin position="107"/>
        <end position="137"/>
    </location>
</feature>
<dbReference type="GO" id="GO:0005634">
    <property type="term" value="C:nucleus"/>
    <property type="evidence" value="ECO:0007669"/>
    <property type="project" value="TreeGrafter"/>
</dbReference>
<dbReference type="InterPro" id="IPR007219">
    <property type="entry name" value="XnlR_reg_dom"/>
</dbReference>
<reference evidence="9 10" key="1">
    <citation type="journal article" date="2012" name="Eukaryot. Cell">
        <title>Draft genome sequence of Wickerhamomyces ciferrii NRRL Y-1031 F-60-10.</title>
        <authorList>
            <person name="Schneider J."/>
            <person name="Andrea H."/>
            <person name="Blom J."/>
            <person name="Jaenicke S."/>
            <person name="Ruckert C."/>
            <person name="Schorsch C."/>
            <person name="Szczepanowski R."/>
            <person name="Farwick M."/>
            <person name="Goesmann A."/>
            <person name="Puhler A."/>
            <person name="Schaffer S."/>
            <person name="Tauch A."/>
            <person name="Kohler T."/>
            <person name="Brinkrolf K."/>
        </authorList>
    </citation>
    <scope>NUCLEOTIDE SEQUENCE [LARGE SCALE GENOMIC DNA]</scope>
    <source>
        <strain evidence="10">ATCC 14091 / BCRC 22168 / CBS 111 / JCM 3599 / NBRC 0793 / NRRL Y-1031 F-60-10</strain>
    </source>
</reference>
<evidence type="ECO:0000313" key="10">
    <source>
        <dbReference type="Proteomes" id="UP000009328"/>
    </source>
</evidence>
<dbReference type="AlphaFoldDB" id="K0KHE4"/>